<dbReference type="GO" id="GO:0004560">
    <property type="term" value="F:alpha-L-fucosidase activity"/>
    <property type="evidence" value="ECO:0007669"/>
    <property type="project" value="UniProtKB-EC"/>
</dbReference>
<dbReference type="PANTHER" id="PTHR10030:SF37">
    <property type="entry name" value="ALPHA-L-FUCOSIDASE-RELATED"/>
    <property type="match status" value="1"/>
</dbReference>
<reference evidence="15" key="1">
    <citation type="submission" date="2021-11" db="EMBL/GenBank/DDBJ databases">
        <authorList>
            <person name="Schell T."/>
        </authorList>
    </citation>
    <scope>NUCLEOTIDE SEQUENCE</scope>
    <source>
        <strain evidence="15">M5</strain>
    </source>
</reference>
<organism evidence="15 16">
    <name type="scientific">Daphnia galeata</name>
    <dbReference type="NCBI Taxonomy" id="27404"/>
    <lineage>
        <taxon>Eukaryota</taxon>
        <taxon>Metazoa</taxon>
        <taxon>Ecdysozoa</taxon>
        <taxon>Arthropoda</taxon>
        <taxon>Crustacea</taxon>
        <taxon>Branchiopoda</taxon>
        <taxon>Diplostraca</taxon>
        <taxon>Cladocera</taxon>
        <taxon>Anomopoda</taxon>
        <taxon>Daphniidae</taxon>
        <taxon>Daphnia</taxon>
    </lineage>
</organism>
<feature type="signal peptide" evidence="12">
    <location>
        <begin position="1"/>
        <end position="19"/>
    </location>
</feature>
<comment type="catalytic activity">
    <reaction evidence="1">
        <text>a neolactoside IV(2)-alpha-Fuc-nLc4Cer(d18:1(4E)) + H2O = a neolactoside nLc4Cer(d18:1(4E)) + L-fucose</text>
        <dbReference type="Rhea" id="RHEA:48224"/>
        <dbReference type="ChEBI" id="CHEBI:2181"/>
        <dbReference type="ChEBI" id="CHEBI:15377"/>
        <dbReference type="ChEBI" id="CHEBI:17006"/>
        <dbReference type="ChEBI" id="CHEBI:28691"/>
    </reaction>
    <physiologicalReaction direction="left-to-right" evidence="1">
        <dbReference type="Rhea" id="RHEA:48225"/>
    </physiologicalReaction>
</comment>
<dbReference type="Pfam" id="PF16757">
    <property type="entry name" value="Fucosidase_C"/>
    <property type="match status" value="1"/>
</dbReference>
<dbReference type="Gene3D" id="2.60.40.1180">
    <property type="entry name" value="Golgi alpha-mannosidase II"/>
    <property type="match status" value="1"/>
</dbReference>
<accession>A0A8J2RX63</accession>
<feature type="domain" description="Alpha-L-fucosidase C-terminal" evidence="14">
    <location>
        <begin position="411"/>
        <end position="494"/>
    </location>
</feature>
<evidence type="ECO:0000256" key="1">
    <source>
        <dbReference type="ARBA" id="ARBA00000321"/>
    </source>
</evidence>
<keyword evidence="6 12" id="KW-0732">Signal</keyword>
<dbReference type="GO" id="GO:0005764">
    <property type="term" value="C:lysosome"/>
    <property type="evidence" value="ECO:0007669"/>
    <property type="project" value="TreeGrafter"/>
</dbReference>
<evidence type="ECO:0000256" key="4">
    <source>
        <dbReference type="ARBA" id="ARBA00007951"/>
    </source>
</evidence>
<dbReference type="Gene3D" id="3.20.20.80">
    <property type="entry name" value="Glycosidases"/>
    <property type="match status" value="1"/>
</dbReference>
<dbReference type="PANTHER" id="PTHR10030">
    <property type="entry name" value="ALPHA-L-FUCOSIDASE"/>
    <property type="match status" value="1"/>
</dbReference>
<dbReference type="FunFam" id="3.20.20.80:FF:000027">
    <property type="entry name" value="Alpha-L-fucosidase"/>
    <property type="match status" value="1"/>
</dbReference>
<evidence type="ECO:0000256" key="2">
    <source>
        <dbReference type="ARBA" id="ARBA00000419"/>
    </source>
</evidence>
<evidence type="ECO:0000256" key="5">
    <source>
        <dbReference type="ARBA" id="ARBA00012662"/>
    </source>
</evidence>
<dbReference type="InterPro" id="IPR000933">
    <property type="entry name" value="Glyco_hydro_29"/>
</dbReference>
<dbReference type="InterPro" id="IPR013780">
    <property type="entry name" value="Glyco_hydro_b"/>
</dbReference>
<keyword evidence="7" id="KW-0378">Hydrolase</keyword>
<keyword evidence="9" id="KW-0326">Glycosidase</keyword>
<dbReference type="SUPFAM" id="SSF51445">
    <property type="entry name" value="(Trans)glycosidases"/>
    <property type="match status" value="1"/>
</dbReference>
<dbReference type="GO" id="GO:0006004">
    <property type="term" value="P:fucose metabolic process"/>
    <property type="evidence" value="ECO:0007669"/>
    <property type="project" value="InterPro"/>
</dbReference>
<evidence type="ECO:0000256" key="9">
    <source>
        <dbReference type="ARBA" id="ARBA00023295"/>
    </source>
</evidence>
<sequence length="499" mass="57435">MQLLAFALLFVSSVQVNFAGFVEKSGGVQSYFDVVVDVPVKDSHSILQINEYNDIDVHKTTAQAKPQRYTPDWTSLDSRPLPSWYDEAKFGIFVHWGIFSVPAYGSEWFWWYWKGAKKPEYEEFMKRNYPPGFSYAEFAPKFTAEFYDPLEWAEIFKSSGAKYVVLTSKHHEGYTLWPSKYSWNWNAMDVGPKRDLVGDLAEAIRNSTDLKFGLYHSLFEWFHPLYQRDEKNNFTTRDFVELKTLPELYEIVNKYKPSIVWSDGDQGANDVYWNSTDFIAWLYNDSPVQEDVVVNDRWGSGVACHHGGFYTCDDRFNPGKLLPHKWENCLTIDKNSWGYRRNARLSDFLSTHELIKELSSTVSCGGNMLLNVGPTNDGLIAPIFEERLRQMGDWLKINGEAIYSTLPWTYQNDTFTPDVWYTSSKDGKTVYAIVLVWPQWNVLNLGAPEVSSHTKITLIGYDEDIDWVVSPPGIQITLPAKSEVSSDVAWVVRLSNLVN</sequence>
<evidence type="ECO:0000313" key="15">
    <source>
        <dbReference type="EMBL" id="CAH0110410.1"/>
    </source>
</evidence>
<proteinExistence type="inferred from homology"/>
<dbReference type="InterPro" id="IPR017853">
    <property type="entry name" value="GH"/>
</dbReference>
<comment type="caution">
    <text evidence="15">The sequence shown here is derived from an EMBL/GenBank/DDBJ whole genome shotgun (WGS) entry which is preliminary data.</text>
</comment>
<dbReference type="GO" id="GO:0016139">
    <property type="term" value="P:glycoside catabolic process"/>
    <property type="evidence" value="ECO:0007669"/>
    <property type="project" value="TreeGrafter"/>
</dbReference>
<evidence type="ECO:0000256" key="6">
    <source>
        <dbReference type="ARBA" id="ARBA00022729"/>
    </source>
</evidence>
<evidence type="ECO:0000256" key="7">
    <source>
        <dbReference type="ARBA" id="ARBA00022801"/>
    </source>
</evidence>
<keyword evidence="16" id="KW-1185">Reference proteome</keyword>
<dbReference type="EMBL" id="CAKKLH010000303">
    <property type="protein sequence ID" value="CAH0110410.1"/>
    <property type="molecule type" value="Genomic_DNA"/>
</dbReference>
<dbReference type="Pfam" id="PF01120">
    <property type="entry name" value="Alpha_L_fucos"/>
    <property type="match status" value="1"/>
</dbReference>
<evidence type="ECO:0000256" key="11">
    <source>
        <dbReference type="ARBA" id="ARBA00081661"/>
    </source>
</evidence>
<evidence type="ECO:0000259" key="14">
    <source>
        <dbReference type="Pfam" id="PF16757"/>
    </source>
</evidence>
<dbReference type="PROSITE" id="PS00385">
    <property type="entry name" value="ALPHA_L_FUCOSIDASE"/>
    <property type="match status" value="1"/>
</dbReference>
<comment type="catalytic activity">
    <reaction evidence="2">
        <text>a neolactoside IV(2)-alpha-Fuc-nLc4Cer(d18:0) + H2O = a neolactoside nLc4Cer(d18:0) + L-fucose</text>
        <dbReference type="Rhea" id="RHEA:49308"/>
        <dbReference type="ChEBI" id="CHEBI:2181"/>
        <dbReference type="ChEBI" id="CHEBI:15377"/>
        <dbReference type="ChEBI" id="CHEBI:91119"/>
        <dbReference type="ChEBI" id="CHEBI:91121"/>
    </reaction>
    <physiologicalReaction direction="left-to-right" evidence="2">
        <dbReference type="Rhea" id="RHEA:49309"/>
    </physiologicalReaction>
</comment>
<protein>
    <recommendedName>
        <fullName evidence="10">Putative alpha-L-fucosidase</fullName>
        <ecNumber evidence="5">3.2.1.51</ecNumber>
    </recommendedName>
    <alternativeName>
        <fullName evidence="11">Alpha-L-fucoside fucohydrolase</fullName>
    </alternativeName>
</protein>
<dbReference type="SMART" id="SM00812">
    <property type="entry name" value="Alpha_L_fucos"/>
    <property type="match status" value="1"/>
</dbReference>
<evidence type="ECO:0000256" key="10">
    <source>
        <dbReference type="ARBA" id="ARBA00074133"/>
    </source>
</evidence>
<evidence type="ECO:0000256" key="8">
    <source>
        <dbReference type="ARBA" id="ARBA00023180"/>
    </source>
</evidence>
<keyword evidence="8" id="KW-0325">Glycoprotein</keyword>
<evidence type="ECO:0000313" key="16">
    <source>
        <dbReference type="Proteomes" id="UP000789390"/>
    </source>
</evidence>
<dbReference type="InterPro" id="IPR018526">
    <property type="entry name" value="Glyco_hydro_29_CS"/>
</dbReference>
<dbReference type="InterPro" id="IPR016286">
    <property type="entry name" value="FUC_metazoa-typ"/>
</dbReference>
<dbReference type="InterPro" id="IPR057739">
    <property type="entry name" value="Glyco_hydro_29_N"/>
</dbReference>
<dbReference type="OrthoDB" id="6039950at2759"/>
<comment type="similarity">
    <text evidence="4">Belongs to the glycosyl hydrolase 29 family.</text>
</comment>
<evidence type="ECO:0000256" key="12">
    <source>
        <dbReference type="SAM" id="SignalP"/>
    </source>
</evidence>
<dbReference type="EC" id="3.2.1.51" evidence="5"/>
<dbReference type="Proteomes" id="UP000789390">
    <property type="component" value="Unassembled WGS sequence"/>
</dbReference>
<dbReference type="PRINTS" id="PR00741">
    <property type="entry name" value="GLHYDRLASE29"/>
</dbReference>
<dbReference type="InterPro" id="IPR031919">
    <property type="entry name" value="Fucosidase_C"/>
</dbReference>
<comment type="function">
    <text evidence="3">Alpha-L-fucosidase is responsible for hydrolyzing the alpha-1,6-linked fucose joined to the reducing-end N-acetylglucosamine of the carbohydrate moieties of glycoproteins.</text>
</comment>
<feature type="domain" description="Glycoside hydrolase family 29 N-terminal" evidence="13">
    <location>
        <begin position="60"/>
        <end position="400"/>
    </location>
</feature>
<dbReference type="AlphaFoldDB" id="A0A8J2RX63"/>
<evidence type="ECO:0000259" key="13">
    <source>
        <dbReference type="Pfam" id="PF01120"/>
    </source>
</evidence>
<gene>
    <name evidence="15" type="ORF">DGAL_LOCUS13977</name>
</gene>
<name>A0A8J2RX63_9CRUS</name>
<evidence type="ECO:0000256" key="3">
    <source>
        <dbReference type="ARBA" id="ARBA00004071"/>
    </source>
</evidence>
<feature type="chain" id="PRO_5035298428" description="Putative alpha-L-fucosidase" evidence="12">
    <location>
        <begin position="20"/>
        <end position="499"/>
    </location>
</feature>